<reference evidence="1" key="1">
    <citation type="journal article" date="2020" name="Cell">
        <title>Large-Scale Comparative Analyses of Tick Genomes Elucidate Their Genetic Diversity and Vector Capacities.</title>
        <authorList>
            <consortium name="Tick Genome and Microbiome Consortium (TIGMIC)"/>
            <person name="Jia N."/>
            <person name="Wang J."/>
            <person name="Shi W."/>
            <person name="Du L."/>
            <person name="Sun Y."/>
            <person name="Zhan W."/>
            <person name="Jiang J.F."/>
            <person name="Wang Q."/>
            <person name="Zhang B."/>
            <person name="Ji P."/>
            <person name="Bell-Sakyi L."/>
            <person name="Cui X.M."/>
            <person name="Yuan T.T."/>
            <person name="Jiang B.G."/>
            <person name="Yang W.F."/>
            <person name="Lam T.T."/>
            <person name="Chang Q.C."/>
            <person name="Ding S.J."/>
            <person name="Wang X.J."/>
            <person name="Zhu J.G."/>
            <person name="Ruan X.D."/>
            <person name="Zhao L."/>
            <person name="Wei J.T."/>
            <person name="Ye R.Z."/>
            <person name="Que T.C."/>
            <person name="Du C.H."/>
            <person name="Zhou Y.H."/>
            <person name="Cheng J.X."/>
            <person name="Dai P.F."/>
            <person name="Guo W.B."/>
            <person name="Han X.H."/>
            <person name="Huang E.J."/>
            <person name="Li L.F."/>
            <person name="Wei W."/>
            <person name="Gao Y.C."/>
            <person name="Liu J.Z."/>
            <person name="Shao H.Z."/>
            <person name="Wang X."/>
            <person name="Wang C.C."/>
            <person name="Yang T.C."/>
            <person name="Huo Q.B."/>
            <person name="Li W."/>
            <person name="Chen H.Y."/>
            <person name="Chen S.E."/>
            <person name="Zhou L.G."/>
            <person name="Ni X.B."/>
            <person name="Tian J.H."/>
            <person name="Sheng Y."/>
            <person name="Liu T."/>
            <person name="Pan Y.S."/>
            <person name="Xia L.Y."/>
            <person name="Li J."/>
            <person name="Zhao F."/>
            <person name="Cao W.C."/>
        </authorList>
    </citation>
    <scope>NUCLEOTIDE SEQUENCE</scope>
    <source>
        <strain evidence="1">Rsan-2018</strain>
    </source>
</reference>
<accession>A0A9D4SMD7</accession>
<gene>
    <name evidence="1" type="ORF">HPB52_024899</name>
</gene>
<proteinExistence type="predicted"/>
<dbReference type="Proteomes" id="UP000821837">
    <property type="component" value="Unassembled WGS sequence"/>
</dbReference>
<dbReference type="PANTHER" id="PTHR33198:SF20">
    <property type="entry name" value="RETROTRANSPOSON GAG DOMAIN-CONTAINING PROTEIN"/>
    <property type="match status" value="1"/>
</dbReference>
<name>A0A9D4SMD7_RHISA</name>
<evidence type="ECO:0000313" key="1">
    <source>
        <dbReference type="EMBL" id="KAH7932073.1"/>
    </source>
</evidence>
<protein>
    <submittedName>
        <fullName evidence="1">Uncharacterized protein</fullName>
    </submittedName>
</protein>
<dbReference type="PANTHER" id="PTHR33198">
    <property type="entry name" value="ANK_REP_REGION DOMAIN-CONTAINING PROTEIN-RELATED"/>
    <property type="match status" value="1"/>
</dbReference>
<sequence length="158" mass="17653">MFHAYLEAAGGIDWNDARCASVLVSMLGREGQRKYFASAELEEARTTPSNAASVPAFAPHSLAPAASKFDSLVKQLDRLFTASTNPLVERHKFTSRRQLPGESFLEYVTVLKEKAVRCKFGLMYAERVRDQIIHGTSNSRVREKLLAYGEELSLEKAE</sequence>
<dbReference type="EMBL" id="JABSTV010001731">
    <property type="protein sequence ID" value="KAH7932073.1"/>
    <property type="molecule type" value="Genomic_DNA"/>
</dbReference>
<reference evidence="1" key="2">
    <citation type="submission" date="2021-09" db="EMBL/GenBank/DDBJ databases">
        <authorList>
            <person name="Jia N."/>
            <person name="Wang J."/>
            <person name="Shi W."/>
            <person name="Du L."/>
            <person name="Sun Y."/>
            <person name="Zhan W."/>
            <person name="Jiang J."/>
            <person name="Wang Q."/>
            <person name="Zhang B."/>
            <person name="Ji P."/>
            <person name="Sakyi L.B."/>
            <person name="Cui X."/>
            <person name="Yuan T."/>
            <person name="Jiang B."/>
            <person name="Yang W."/>
            <person name="Lam T.T.-Y."/>
            <person name="Chang Q."/>
            <person name="Ding S."/>
            <person name="Wang X."/>
            <person name="Zhu J."/>
            <person name="Ruan X."/>
            <person name="Zhao L."/>
            <person name="Wei J."/>
            <person name="Que T."/>
            <person name="Du C."/>
            <person name="Cheng J."/>
            <person name="Dai P."/>
            <person name="Han X."/>
            <person name="Huang E."/>
            <person name="Gao Y."/>
            <person name="Liu J."/>
            <person name="Shao H."/>
            <person name="Ye R."/>
            <person name="Li L."/>
            <person name="Wei W."/>
            <person name="Wang X."/>
            <person name="Wang C."/>
            <person name="Huo Q."/>
            <person name="Li W."/>
            <person name="Guo W."/>
            <person name="Chen H."/>
            <person name="Chen S."/>
            <person name="Zhou L."/>
            <person name="Zhou L."/>
            <person name="Ni X."/>
            <person name="Tian J."/>
            <person name="Zhou Y."/>
            <person name="Sheng Y."/>
            <person name="Liu T."/>
            <person name="Pan Y."/>
            <person name="Xia L."/>
            <person name="Li J."/>
            <person name="Zhao F."/>
            <person name="Cao W."/>
        </authorList>
    </citation>
    <scope>NUCLEOTIDE SEQUENCE</scope>
    <source>
        <strain evidence="1">Rsan-2018</strain>
        <tissue evidence="1">Larvae</tissue>
    </source>
</reference>
<dbReference type="VEuPathDB" id="VectorBase:RSAN_048771"/>
<organism evidence="1 2">
    <name type="scientific">Rhipicephalus sanguineus</name>
    <name type="common">Brown dog tick</name>
    <name type="synonym">Ixodes sanguineus</name>
    <dbReference type="NCBI Taxonomy" id="34632"/>
    <lineage>
        <taxon>Eukaryota</taxon>
        <taxon>Metazoa</taxon>
        <taxon>Ecdysozoa</taxon>
        <taxon>Arthropoda</taxon>
        <taxon>Chelicerata</taxon>
        <taxon>Arachnida</taxon>
        <taxon>Acari</taxon>
        <taxon>Parasitiformes</taxon>
        <taxon>Ixodida</taxon>
        <taxon>Ixodoidea</taxon>
        <taxon>Ixodidae</taxon>
        <taxon>Rhipicephalinae</taxon>
        <taxon>Rhipicephalus</taxon>
        <taxon>Rhipicephalus</taxon>
    </lineage>
</organism>
<dbReference type="AlphaFoldDB" id="A0A9D4SMD7"/>
<comment type="caution">
    <text evidence="1">The sequence shown here is derived from an EMBL/GenBank/DDBJ whole genome shotgun (WGS) entry which is preliminary data.</text>
</comment>
<evidence type="ECO:0000313" key="2">
    <source>
        <dbReference type="Proteomes" id="UP000821837"/>
    </source>
</evidence>
<keyword evidence="2" id="KW-1185">Reference proteome</keyword>